<name>A0A2L0EYP9_SORCE</name>
<dbReference type="OrthoDB" id="5383096at2"/>
<dbReference type="EMBL" id="CP012673">
    <property type="protein sequence ID" value="AUX44438.1"/>
    <property type="molecule type" value="Genomic_DNA"/>
</dbReference>
<accession>A0A2L0EYP9</accession>
<evidence type="ECO:0000313" key="3">
    <source>
        <dbReference type="Proteomes" id="UP000238348"/>
    </source>
</evidence>
<evidence type="ECO:0000259" key="1">
    <source>
        <dbReference type="Pfam" id="PF19921"/>
    </source>
</evidence>
<sequence length="142" mass="14308">MSLVPVSWTPRDAPLSASAAAAWGEPARALGARLLGLDDTSLARLRGAAGPRVLVVLGDAADLPWADGVVYLGADADAPALLLPTNVRPSAGAALLARALERRFPAAAPPIAVLPGPGQLVSCAAASPIARGRVARWLAEAP</sequence>
<protein>
    <recommendedName>
        <fullName evidence="1">MoxR-vWA-beta-propeller ternary system domain-containing protein</fullName>
    </recommendedName>
</protein>
<proteinExistence type="predicted"/>
<evidence type="ECO:0000313" key="2">
    <source>
        <dbReference type="EMBL" id="AUX44438.1"/>
    </source>
</evidence>
<feature type="domain" description="MoxR-vWA-beta-propeller ternary system" evidence="1">
    <location>
        <begin position="6"/>
        <end position="135"/>
    </location>
</feature>
<reference evidence="2 3" key="1">
    <citation type="submission" date="2015-09" db="EMBL/GenBank/DDBJ databases">
        <title>Sorangium comparison.</title>
        <authorList>
            <person name="Zaburannyi N."/>
            <person name="Bunk B."/>
            <person name="Overmann J."/>
            <person name="Mueller R."/>
        </authorList>
    </citation>
    <scope>NUCLEOTIDE SEQUENCE [LARGE SCALE GENOMIC DNA]</scope>
    <source>
        <strain evidence="2 3">So ce26</strain>
    </source>
</reference>
<dbReference type="Pfam" id="PF19921">
    <property type="entry name" value="bpX5"/>
    <property type="match status" value="1"/>
</dbReference>
<dbReference type="Proteomes" id="UP000238348">
    <property type="component" value="Chromosome"/>
</dbReference>
<dbReference type="InterPro" id="IPR045548">
    <property type="entry name" value="bpX5"/>
</dbReference>
<dbReference type="AlphaFoldDB" id="A0A2L0EYP9"/>
<gene>
    <name evidence="2" type="ORF">SOCE26_059020</name>
</gene>
<organism evidence="2 3">
    <name type="scientific">Sorangium cellulosum</name>
    <name type="common">Polyangium cellulosum</name>
    <dbReference type="NCBI Taxonomy" id="56"/>
    <lineage>
        <taxon>Bacteria</taxon>
        <taxon>Pseudomonadati</taxon>
        <taxon>Myxococcota</taxon>
        <taxon>Polyangia</taxon>
        <taxon>Polyangiales</taxon>
        <taxon>Polyangiaceae</taxon>
        <taxon>Sorangium</taxon>
    </lineage>
</organism>